<proteinExistence type="predicted"/>
<name>A0A7R8VX38_TIMDO</name>
<evidence type="ECO:0000256" key="1">
    <source>
        <dbReference type="SAM" id="SignalP"/>
    </source>
</evidence>
<protein>
    <recommendedName>
        <fullName evidence="3">Antifreeze protein</fullName>
    </recommendedName>
</protein>
<feature type="chain" id="PRO_5031074424" description="Antifreeze protein" evidence="1">
    <location>
        <begin position="21"/>
        <end position="111"/>
    </location>
</feature>
<feature type="signal peptide" evidence="1">
    <location>
        <begin position="1"/>
        <end position="20"/>
    </location>
</feature>
<keyword evidence="1" id="KW-0732">Signal</keyword>
<organism evidence="2">
    <name type="scientific">Timema douglasi</name>
    <name type="common">Walking stick</name>
    <dbReference type="NCBI Taxonomy" id="61478"/>
    <lineage>
        <taxon>Eukaryota</taxon>
        <taxon>Metazoa</taxon>
        <taxon>Ecdysozoa</taxon>
        <taxon>Arthropoda</taxon>
        <taxon>Hexapoda</taxon>
        <taxon>Insecta</taxon>
        <taxon>Pterygota</taxon>
        <taxon>Neoptera</taxon>
        <taxon>Polyneoptera</taxon>
        <taxon>Phasmatodea</taxon>
        <taxon>Timematodea</taxon>
        <taxon>Timematoidea</taxon>
        <taxon>Timematidae</taxon>
        <taxon>Timema</taxon>
    </lineage>
</organism>
<accession>A0A7R8VX38</accession>
<sequence length="111" mass="12288">MNFQLIFTIILISAMGGMIAVPLPSRHVAVTPTEMEVIEEVNDVIHHLERRQLPDIGMMKDLAPKMSQQMSATIAEASVQPEAVSNGAKTFMKMGTSAMDMFKNMQGWISH</sequence>
<dbReference type="AlphaFoldDB" id="A0A7R8VX38"/>
<reference evidence="2" key="1">
    <citation type="submission" date="2020-11" db="EMBL/GenBank/DDBJ databases">
        <authorList>
            <person name="Tran Van P."/>
        </authorList>
    </citation>
    <scope>NUCLEOTIDE SEQUENCE</scope>
</reference>
<dbReference type="EMBL" id="OA574018">
    <property type="protein sequence ID" value="CAD7205093.1"/>
    <property type="molecule type" value="Genomic_DNA"/>
</dbReference>
<evidence type="ECO:0000313" key="2">
    <source>
        <dbReference type="EMBL" id="CAD7205093.1"/>
    </source>
</evidence>
<evidence type="ECO:0008006" key="3">
    <source>
        <dbReference type="Google" id="ProtNLM"/>
    </source>
</evidence>
<gene>
    <name evidence="2" type="ORF">TDIB3V08_LOCUS11247</name>
</gene>